<dbReference type="GO" id="GO:0042773">
    <property type="term" value="P:ATP synthesis coupled electron transport"/>
    <property type="evidence" value="ECO:0007669"/>
    <property type="project" value="InterPro"/>
</dbReference>
<feature type="transmembrane region" description="Helical" evidence="6">
    <location>
        <begin position="293"/>
        <end position="318"/>
    </location>
</feature>
<dbReference type="Pfam" id="PF00662">
    <property type="entry name" value="Proton_antipo_N"/>
    <property type="match status" value="1"/>
</dbReference>
<comment type="caution">
    <text evidence="9">The sequence shown here is derived from an EMBL/GenBank/DDBJ whole genome shotgun (WGS) entry which is preliminary data.</text>
</comment>
<dbReference type="Gene3D" id="1.20.5.2700">
    <property type="match status" value="1"/>
</dbReference>
<feature type="domain" description="NADH-Ubiquinone oxidoreductase (complex I) chain 5 N-terminal" evidence="8">
    <location>
        <begin position="91"/>
        <end position="135"/>
    </location>
</feature>
<evidence type="ECO:0000259" key="8">
    <source>
        <dbReference type="Pfam" id="PF00662"/>
    </source>
</evidence>
<sequence length="686" mass="76692">MFDYAFLILLLPFLSFLVLGLTGMKMPKKVAGIAGTCMLGVLFALSLYTAYRYFFYTGEFTAMGEVFKVVNGRLDGGQGAYPTITVFNLTWLKFTDLLTFNIGFRLSPISVMMLVVITTVSFMVHIYSFGYMAERGEKYEFEEYEHGFQRFYAYLSMFTCSMLGLVVATNIFQMYLFWELVGVCSYLLIGFYYPKHTAVHASKKAFIVTRFADLFFLIGILFFSFYVGTFNYDLSVNPHLVGKLASLATNPSTSWAIPTALFLMFIGGAGKSAMFPLHIWLPDAMEGPTPVSALIHAATMVVAGVFQVASLLPIYLQFGAQEQLHWIAWIAAFTAFYAAAVACAQKDIKRGLAFSTISQIAYMLVALGVCFYDSKQGSFSSAEFLHHGGLGYMAAMFHLFTHAMFKALLFLCSGAIIVIIGSNFKEYMGGLHKYMPITNICFLIGCLAISGIPPFAGFFSKDEIISACNALPGAEGQALKWIMTLVAGMTAFYMFRLYYVIFWGQSYYELDPEHRRRPQEVPFVMWGPLVFLAIISCVAGLIPFGRFVSANGLRYDIHIDAGIATTSIVAAVIGIALATFMYMGKKQPVADALQRAMPSLHRAALNRFYIDSAWQFFTHKIVFRFFSIPIAWFDRRVIDGTFNFMAWGANEAGESIRSWQSGDVRQYVIWFLTGTIALTLVLLCLI</sequence>
<reference evidence="9 10" key="1">
    <citation type="submission" date="2014-07" db="EMBL/GenBank/DDBJ databases">
        <authorList>
            <person name="McCorrison J."/>
            <person name="Sanka R."/>
            <person name="Torralba M."/>
            <person name="Gillis M."/>
            <person name="Haft D.H."/>
            <person name="Methe B."/>
            <person name="Sutton G."/>
            <person name="Nelson K.E."/>
        </authorList>
    </citation>
    <scope>NUCLEOTIDE SEQUENCE [LARGE SCALE GENOMIC DNA]</scope>
    <source>
        <strain evidence="9 10">DNF00058</strain>
    </source>
</reference>
<dbReference type="InterPro" id="IPR001516">
    <property type="entry name" value="Proton_antipo_N"/>
</dbReference>
<keyword evidence="2 5" id="KW-0812">Transmembrane</keyword>
<evidence type="ECO:0000256" key="4">
    <source>
        <dbReference type="ARBA" id="ARBA00023136"/>
    </source>
</evidence>
<keyword evidence="4 6" id="KW-0472">Membrane</keyword>
<dbReference type="EMBL" id="JRNU01000021">
    <property type="protein sequence ID" value="KGF51919.1"/>
    <property type="molecule type" value="Genomic_DNA"/>
</dbReference>
<feature type="transmembrane region" description="Helical" evidence="6">
    <location>
        <begin position="205"/>
        <end position="227"/>
    </location>
</feature>
<protein>
    <submittedName>
        <fullName evidence="9">NADH dehydrogenase</fullName>
    </submittedName>
</protein>
<feature type="transmembrane region" description="Helical" evidence="6">
    <location>
        <begin position="175"/>
        <end position="193"/>
    </location>
</feature>
<keyword evidence="10" id="KW-1185">Reference proteome</keyword>
<dbReference type="GO" id="GO:0016020">
    <property type="term" value="C:membrane"/>
    <property type="evidence" value="ECO:0007669"/>
    <property type="project" value="UniProtKB-SubCell"/>
</dbReference>
<feature type="transmembrane region" description="Helical" evidence="6">
    <location>
        <begin position="351"/>
        <end position="372"/>
    </location>
</feature>
<organism evidence="9 10">
    <name type="scientific">Prevotella amnii DNF00058</name>
    <dbReference type="NCBI Taxonomy" id="1401066"/>
    <lineage>
        <taxon>Bacteria</taxon>
        <taxon>Pseudomonadati</taxon>
        <taxon>Bacteroidota</taxon>
        <taxon>Bacteroidia</taxon>
        <taxon>Bacteroidales</taxon>
        <taxon>Prevotellaceae</taxon>
        <taxon>Prevotella</taxon>
    </lineage>
</organism>
<feature type="transmembrane region" description="Helical" evidence="6">
    <location>
        <begin position="481"/>
        <end position="503"/>
    </location>
</feature>
<dbReference type="PRINTS" id="PR01434">
    <property type="entry name" value="NADHDHGNASE5"/>
</dbReference>
<dbReference type="GO" id="GO:0015990">
    <property type="term" value="P:electron transport coupled proton transport"/>
    <property type="evidence" value="ECO:0007669"/>
    <property type="project" value="TreeGrafter"/>
</dbReference>
<feature type="transmembrane region" description="Helical" evidence="6">
    <location>
        <begin position="436"/>
        <end position="460"/>
    </location>
</feature>
<dbReference type="PANTHER" id="PTHR42829">
    <property type="entry name" value="NADH-UBIQUINONE OXIDOREDUCTASE CHAIN 5"/>
    <property type="match status" value="1"/>
</dbReference>
<feature type="transmembrane region" description="Helical" evidence="6">
    <location>
        <begin position="407"/>
        <end position="424"/>
    </location>
</feature>
<dbReference type="InterPro" id="IPR001750">
    <property type="entry name" value="ND/Mrp_TM"/>
</dbReference>
<evidence type="ECO:0000256" key="5">
    <source>
        <dbReference type="RuleBase" id="RU000320"/>
    </source>
</evidence>
<evidence type="ECO:0000256" key="6">
    <source>
        <dbReference type="SAM" id="Phobius"/>
    </source>
</evidence>
<dbReference type="GO" id="GO:0003954">
    <property type="term" value="F:NADH dehydrogenase activity"/>
    <property type="evidence" value="ECO:0007669"/>
    <property type="project" value="TreeGrafter"/>
</dbReference>
<evidence type="ECO:0000313" key="9">
    <source>
        <dbReference type="EMBL" id="KGF51919.1"/>
    </source>
</evidence>
<dbReference type="GO" id="GO:0008137">
    <property type="term" value="F:NADH dehydrogenase (ubiquinone) activity"/>
    <property type="evidence" value="ECO:0007669"/>
    <property type="project" value="InterPro"/>
</dbReference>
<dbReference type="GO" id="GO:0012505">
    <property type="term" value="C:endomembrane system"/>
    <property type="evidence" value="ECO:0007669"/>
    <property type="project" value="UniProtKB-SubCell"/>
</dbReference>
<feature type="transmembrane region" description="Helical" evidence="6">
    <location>
        <begin position="6"/>
        <end position="23"/>
    </location>
</feature>
<dbReference type="AlphaFoldDB" id="A0A096D341"/>
<accession>A0A096D341</accession>
<feature type="transmembrane region" description="Helical" evidence="6">
    <location>
        <begin position="151"/>
        <end position="169"/>
    </location>
</feature>
<dbReference type="Pfam" id="PF00361">
    <property type="entry name" value="Proton_antipo_M"/>
    <property type="match status" value="1"/>
</dbReference>
<feature type="transmembrane region" description="Helical" evidence="6">
    <location>
        <begin position="30"/>
        <end position="51"/>
    </location>
</feature>
<feature type="transmembrane region" description="Helical" evidence="6">
    <location>
        <begin position="557"/>
        <end position="583"/>
    </location>
</feature>
<feature type="transmembrane region" description="Helical" evidence="6">
    <location>
        <begin position="523"/>
        <end position="545"/>
    </location>
</feature>
<comment type="subcellular location">
    <subcellularLocation>
        <location evidence="1">Endomembrane system</location>
        <topology evidence="1">Multi-pass membrane protein</topology>
    </subcellularLocation>
    <subcellularLocation>
        <location evidence="5">Membrane</location>
        <topology evidence="5">Multi-pass membrane protein</topology>
    </subcellularLocation>
</comment>
<feature type="transmembrane region" description="Helical" evidence="6">
    <location>
        <begin position="255"/>
        <end position="281"/>
    </location>
</feature>
<keyword evidence="3 6" id="KW-1133">Transmembrane helix</keyword>
<evidence type="ECO:0000256" key="1">
    <source>
        <dbReference type="ARBA" id="ARBA00004127"/>
    </source>
</evidence>
<evidence type="ECO:0000313" key="10">
    <source>
        <dbReference type="Proteomes" id="UP000029614"/>
    </source>
</evidence>
<feature type="domain" description="NADH:quinone oxidoreductase/Mrp antiporter transmembrane" evidence="7">
    <location>
        <begin position="168"/>
        <end position="468"/>
    </location>
</feature>
<feature type="transmembrane region" description="Helical" evidence="6">
    <location>
        <begin position="324"/>
        <end position="344"/>
    </location>
</feature>
<proteinExistence type="predicted"/>
<dbReference type="Proteomes" id="UP000029614">
    <property type="component" value="Unassembled WGS sequence"/>
</dbReference>
<feature type="transmembrane region" description="Helical" evidence="6">
    <location>
        <begin position="667"/>
        <end position="685"/>
    </location>
</feature>
<evidence type="ECO:0000256" key="3">
    <source>
        <dbReference type="ARBA" id="ARBA00022989"/>
    </source>
</evidence>
<dbReference type="OrthoDB" id="9807568at2"/>
<dbReference type="RefSeq" id="WP_024992655.1">
    <property type="nucleotide sequence ID" value="NZ_JRNU01000021.1"/>
</dbReference>
<dbReference type="PRINTS" id="PR01435">
    <property type="entry name" value="NPOXDRDTASE5"/>
</dbReference>
<evidence type="ECO:0000256" key="2">
    <source>
        <dbReference type="ARBA" id="ARBA00022692"/>
    </source>
</evidence>
<name>A0A096D341_9BACT</name>
<evidence type="ECO:0000259" key="7">
    <source>
        <dbReference type="Pfam" id="PF00361"/>
    </source>
</evidence>
<feature type="transmembrane region" description="Helical" evidence="6">
    <location>
        <begin position="109"/>
        <end position="130"/>
    </location>
</feature>
<dbReference type="PANTHER" id="PTHR42829:SF2">
    <property type="entry name" value="NADH-UBIQUINONE OXIDOREDUCTASE CHAIN 5"/>
    <property type="match status" value="1"/>
</dbReference>
<gene>
    <name evidence="9" type="ORF">HMPREF9302_05865</name>
</gene>
<dbReference type="InterPro" id="IPR003945">
    <property type="entry name" value="NU5C-like"/>
</dbReference>